<dbReference type="SMART" id="SM00587">
    <property type="entry name" value="CHK"/>
    <property type="match status" value="1"/>
</dbReference>
<dbReference type="Pfam" id="PF01636">
    <property type="entry name" value="APH"/>
    <property type="match status" value="1"/>
</dbReference>
<dbReference type="PANTHER" id="PTHR11012:SF30">
    <property type="entry name" value="PROTEIN KINASE-LIKE DOMAIN-CONTAINING"/>
    <property type="match status" value="1"/>
</dbReference>
<proteinExistence type="predicted"/>
<dbReference type="PANTHER" id="PTHR11012">
    <property type="entry name" value="PROTEIN KINASE-LIKE DOMAIN-CONTAINING"/>
    <property type="match status" value="1"/>
</dbReference>
<evidence type="ECO:0000313" key="2">
    <source>
        <dbReference type="EMBL" id="CAE0362361.1"/>
    </source>
</evidence>
<gene>
    <name evidence="2" type="ORF">ALAG00032_LOCUS3102</name>
</gene>
<name>A0A7S3NIE8_9STRA</name>
<dbReference type="InterPro" id="IPR002575">
    <property type="entry name" value="Aminoglycoside_PTrfase"/>
</dbReference>
<reference evidence="2" key="1">
    <citation type="submission" date="2021-01" db="EMBL/GenBank/DDBJ databases">
        <authorList>
            <person name="Corre E."/>
            <person name="Pelletier E."/>
            <person name="Niang G."/>
            <person name="Scheremetjew M."/>
            <person name="Finn R."/>
            <person name="Kale V."/>
            <person name="Holt S."/>
            <person name="Cochrane G."/>
            <person name="Meng A."/>
            <person name="Brown T."/>
            <person name="Cohen L."/>
        </authorList>
    </citation>
    <scope>NUCLEOTIDE SEQUENCE</scope>
    <source>
        <strain evidence="2">CCMP1510</strain>
    </source>
</reference>
<feature type="domain" description="CHK kinase-like" evidence="1">
    <location>
        <begin position="25"/>
        <end position="198"/>
    </location>
</feature>
<organism evidence="2">
    <name type="scientific">Aureoumbra lagunensis</name>
    <dbReference type="NCBI Taxonomy" id="44058"/>
    <lineage>
        <taxon>Eukaryota</taxon>
        <taxon>Sar</taxon>
        <taxon>Stramenopiles</taxon>
        <taxon>Ochrophyta</taxon>
        <taxon>Pelagophyceae</taxon>
        <taxon>Pelagomonadales</taxon>
        <taxon>Aureoumbra</taxon>
    </lineage>
</organism>
<dbReference type="AlphaFoldDB" id="A0A7S3NIE8"/>
<evidence type="ECO:0000259" key="1">
    <source>
        <dbReference type="SMART" id="SM00587"/>
    </source>
</evidence>
<dbReference type="SUPFAM" id="SSF56112">
    <property type="entry name" value="Protein kinase-like (PK-like)"/>
    <property type="match status" value="1"/>
</dbReference>
<sequence length="269" mass="30401">MLFPHVRTPKCGIAHFDTDSGAFLLVLEDLDTSHCIPISINIHHEAALRTAARLHAAQIPKNCGPLPLTPVHLHLGPMVEDYLKESWAKVQTMYLDLDSTTKDLIELLCQNSVYTNLLQDLAQPPHSLIHGDFRPSNLKFHSHLKQVIVFDWQFISLASPAYDFAYYLGLALTVNQRRTMEEDLKRAYIDERLLAGDIYFAQLDNQSRFFNHDIQVGVLISLASFVIGAASAKNYTLHHRSITNLATAALDWNALTLLKEDVYSSRLPR</sequence>
<dbReference type="Gene3D" id="3.90.1200.10">
    <property type="match status" value="1"/>
</dbReference>
<dbReference type="InterPro" id="IPR015897">
    <property type="entry name" value="CHK_kinase-like"/>
</dbReference>
<dbReference type="EMBL" id="HBIJ01004392">
    <property type="protein sequence ID" value="CAE0362361.1"/>
    <property type="molecule type" value="Transcribed_RNA"/>
</dbReference>
<dbReference type="InterPro" id="IPR011009">
    <property type="entry name" value="Kinase-like_dom_sf"/>
</dbReference>
<accession>A0A7S3NIE8</accession>
<protein>
    <recommendedName>
        <fullName evidence="1">CHK kinase-like domain-containing protein</fullName>
    </recommendedName>
</protein>